<dbReference type="InterPro" id="IPR044770">
    <property type="entry name" value="MFS_spinster-like"/>
</dbReference>
<feature type="transmembrane region" description="Helical" evidence="9">
    <location>
        <begin position="104"/>
        <end position="124"/>
    </location>
</feature>
<feature type="transmembrane region" description="Helical" evidence="9">
    <location>
        <begin position="327"/>
        <end position="347"/>
    </location>
</feature>
<comment type="subcellular location">
    <subcellularLocation>
        <location evidence="1">Membrane</location>
        <topology evidence="1">Multi-pass membrane protein</topology>
    </subcellularLocation>
</comment>
<dbReference type="SUPFAM" id="SSF103473">
    <property type="entry name" value="MFS general substrate transporter"/>
    <property type="match status" value="1"/>
</dbReference>
<feature type="region of interest" description="Disordered" evidence="8">
    <location>
        <begin position="1"/>
        <end position="23"/>
    </location>
</feature>
<evidence type="ECO:0000256" key="7">
    <source>
        <dbReference type="SAM" id="Coils"/>
    </source>
</evidence>
<feature type="transmembrane region" description="Helical" evidence="9">
    <location>
        <begin position="160"/>
        <end position="182"/>
    </location>
</feature>
<keyword evidence="12" id="KW-1185">Reference proteome</keyword>
<dbReference type="PANTHER" id="PTHR23505">
    <property type="entry name" value="SPINSTER"/>
    <property type="match status" value="1"/>
</dbReference>
<gene>
    <name evidence="11" type="ORF">WJX72_010834</name>
</gene>
<comment type="caution">
    <text evidence="11">The sequence shown here is derived from an EMBL/GenBank/DDBJ whole genome shotgun (WGS) entry which is preliminary data.</text>
</comment>
<dbReference type="Gene3D" id="1.20.1250.20">
    <property type="entry name" value="MFS general substrate transporter like domains"/>
    <property type="match status" value="1"/>
</dbReference>
<dbReference type="PANTHER" id="PTHR23505:SF79">
    <property type="entry name" value="PROTEIN SPINSTER"/>
    <property type="match status" value="1"/>
</dbReference>
<name>A0AAW1R9T2_9CHLO</name>
<dbReference type="InterPro" id="IPR020846">
    <property type="entry name" value="MFS_dom"/>
</dbReference>
<dbReference type="InterPro" id="IPR036259">
    <property type="entry name" value="MFS_trans_sf"/>
</dbReference>
<dbReference type="InterPro" id="IPR011701">
    <property type="entry name" value="MFS"/>
</dbReference>
<evidence type="ECO:0000256" key="2">
    <source>
        <dbReference type="ARBA" id="ARBA00022448"/>
    </source>
</evidence>
<keyword evidence="7" id="KW-0175">Coiled coil</keyword>
<evidence type="ECO:0000256" key="4">
    <source>
        <dbReference type="ARBA" id="ARBA00022989"/>
    </source>
</evidence>
<dbReference type="Proteomes" id="UP001489004">
    <property type="component" value="Unassembled WGS sequence"/>
</dbReference>
<protein>
    <recommendedName>
        <fullName evidence="10">Major facilitator superfamily (MFS) profile domain-containing protein</fullName>
    </recommendedName>
</protein>
<dbReference type="AlphaFoldDB" id="A0AAW1R9T2"/>
<evidence type="ECO:0000256" key="6">
    <source>
        <dbReference type="ARBA" id="ARBA00024338"/>
    </source>
</evidence>
<evidence type="ECO:0000256" key="1">
    <source>
        <dbReference type="ARBA" id="ARBA00004141"/>
    </source>
</evidence>
<evidence type="ECO:0000256" key="3">
    <source>
        <dbReference type="ARBA" id="ARBA00022692"/>
    </source>
</evidence>
<evidence type="ECO:0000256" key="9">
    <source>
        <dbReference type="SAM" id="Phobius"/>
    </source>
</evidence>
<keyword evidence="4 9" id="KW-1133">Transmembrane helix</keyword>
<feature type="transmembrane region" description="Helical" evidence="9">
    <location>
        <begin position="63"/>
        <end position="84"/>
    </location>
</feature>
<evidence type="ECO:0000256" key="8">
    <source>
        <dbReference type="SAM" id="MobiDB-lite"/>
    </source>
</evidence>
<feature type="transmembrane region" description="Helical" evidence="9">
    <location>
        <begin position="286"/>
        <end position="307"/>
    </location>
</feature>
<feature type="transmembrane region" description="Helical" evidence="9">
    <location>
        <begin position="380"/>
        <end position="400"/>
    </location>
</feature>
<keyword evidence="5 9" id="KW-0472">Membrane</keyword>
<feature type="transmembrane region" description="Helical" evidence="9">
    <location>
        <begin position="354"/>
        <end position="374"/>
    </location>
</feature>
<sequence length="596" mass="64217">MKADDQAALERHSPTAVELQHVSSNSLEQPFGPLLSTDEEASAPVGSAGRSTMQRPLSNLQRWYMVVMFCLTASLLSADQNLMAPNLSRIADDFHFDADQRDTLLGGVISAAFFLVGAPAALFVGYLSDHVDRKNLLFLVVLLGEGPCLATYWVRSYWQLLVLRLLTGISLGGTFPLVFSLLGDMFSVKQRSSVAAGVQIAIGAGLALGQGIAGFVGPPLGWRWPFVIVAAPTIALATLMVLITSDPPRGAMEQALQEQYAHVKDFAYEERMDMAKLRKLCKIRSNICVILQGLPGSLPWGVLLTYFNDFLSQQKGLSTADATFVLTIWGAGGGAGVVGGGAFGQLLHNWNPPYMPVFVGSCVALGTLPMYWLINADLLAQPLGLVFLAGFAGGALASVAGPNVRAVLLDVNEPETRGVALALQTVLDDLGRGLGPAFVSGMIRIWGRTTAFNAAMAGWLPCEPAASLDHLLPLLGKLHVLRALVDLGYLSNLVTLAPVCLLQRLVDYKHSMPQPEKVLIVEREAYASQLQELNREIRLLEVAAAELSAVKPGKAVYAQRTQLFFLDDKEAVQKRIAEKLKSCREARDAIEASKSP</sequence>
<feature type="domain" description="Major facilitator superfamily (MFS) profile" evidence="10">
    <location>
        <begin position="65"/>
        <end position="494"/>
    </location>
</feature>
<comment type="similarity">
    <text evidence="6">Belongs to the major facilitator superfamily. Spinster (TC 2.A.1.49) family.</text>
</comment>
<keyword evidence="2" id="KW-0813">Transport</keyword>
<accession>A0AAW1R9T2</accession>
<dbReference type="GO" id="GO:0022857">
    <property type="term" value="F:transmembrane transporter activity"/>
    <property type="evidence" value="ECO:0007669"/>
    <property type="project" value="InterPro"/>
</dbReference>
<feature type="transmembrane region" description="Helical" evidence="9">
    <location>
        <begin position="136"/>
        <end position="154"/>
    </location>
</feature>
<feature type="coiled-coil region" evidence="7">
    <location>
        <begin position="523"/>
        <end position="550"/>
    </location>
</feature>
<dbReference type="EMBL" id="JALJOR010000001">
    <property type="protein sequence ID" value="KAK9830293.1"/>
    <property type="molecule type" value="Genomic_DNA"/>
</dbReference>
<dbReference type="GO" id="GO:0016020">
    <property type="term" value="C:membrane"/>
    <property type="evidence" value="ECO:0007669"/>
    <property type="project" value="UniProtKB-SubCell"/>
</dbReference>
<evidence type="ECO:0000256" key="5">
    <source>
        <dbReference type="ARBA" id="ARBA00023136"/>
    </source>
</evidence>
<feature type="compositionally biased region" description="Basic and acidic residues" evidence="8">
    <location>
        <begin position="1"/>
        <end position="13"/>
    </location>
</feature>
<evidence type="ECO:0000259" key="10">
    <source>
        <dbReference type="PROSITE" id="PS50850"/>
    </source>
</evidence>
<dbReference type="PROSITE" id="PS50850">
    <property type="entry name" value="MFS"/>
    <property type="match status" value="1"/>
</dbReference>
<keyword evidence="3 9" id="KW-0812">Transmembrane</keyword>
<dbReference type="SUPFAM" id="SSF46579">
    <property type="entry name" value="Prefoldin"/>
    <property type="match status" value="1"/>
</dbReference>
<reference evidence="11 12" key="1">
    <citation type="journal article" date="2024" name="Nat. Commun.">
        <title>Phylogenomics reveals the evolutionary origins of lichenization in chlorophyte algae.</title>
        <authorList>
            <person name="Puginier C."/>
            <person name="Libourel C."/>
            <person name="Otte J."/>
            <person name="Skaloud P."/>
            <person name="Haon M."/>
            <person name="Grisel S."/>
            <person name="Petersen M."/>
            <person name="Berrin J.G."/>
            <person name="Delaux P.M."/>
            <person name="Dal Grande F."/>
            <person name="Keller J."/>
        </authorList>
    </citation>
    <scope>NUCLEOTIDE SEQUENCE [LARGE SCALE GENOMIC DNA]</scope>
    <source>
        <strain evidence="11 12">SAG 2043</strain>
    </source>
</reference>
<feature type="transmembrane region" description="Helical" evidence="9">
    <location>
        <begin position="194"/>
        <end position="216"/>
    </location>
</feature>
<evidence type="ECO:0000313" key="11">
    <source>
        <dbReference type="EMBL" id="KAK9830293.1"/>
    </source>
</evidence>
<organism evidence="11 12">
    <name type="scientific">[Myrmecia] bisecta</name>
    <dbReference type="NCBI Taxonomy" id="41462"/>
    <lineage>
        <taxon>Eukaryota</taxon>
        <taxon>Viridiplantae</taxon>
        <taxon>Chlorophyta</taxon>
        <taxon>core chlorophytes</taxon>
        <taxon>Trebouxiophyceae</taxon>
        <taxon>Trebouxiales</taxon>
        <taxon>Trebouxiaceae</taxon>
        <taxon>Myrmecia</taxon>
    </lineage>
</organism>
<proteinExistence type="inferred from homology"/>
<evidence type="ECO:0000313" key="12">
    <source>
        <dbReference type="Proteomes" id="UP001489004"/>
    </source>
</evidence>
<dbReference type="Pfam" id="PF07690">
    <property type="entry name" value="MFS_1"/>
    <property type="match status" value="1"/>
</dbReference>
<feature type="transmembrane region" description="Helical" evidence="9">
    <location>
        <begin position="222"/>
        <end position="243"/>
    </location>
</feature>